<proteinExistence type="predicted"/>
<accession>A0AAU9LML1</accession>
<feature type="compositionally biased region" description="Basic and acidic residues" evidence="1">
    <location>
        <begin position="1"/>
        <end position="15"/>
    </location>
</feature>
<dbReference type="AlphaFoldDB" id="A0AAU9LML1"/>
<feature type="compositionally biased region" description="Polar residues" evidence="1">
    <location>
        <begin position="16"/>
        <end position="29"/>
    </location>
</feature>
<dbReference type="EMBL" id="CAKMRJ010000002">
    <property type="protein sequence ID" value="CAH1417173.1"/>
    <property type="molecule type" value="Genomic_DNA"/>
</dbReference>
<evidence type="ECO:0000313" key="2">
    <source>
        <dbReference type="EMBL" id="CAH1417173.1"/>
    </source>
</evidence>
<sequence length="234" mass="26044">MASKEDGKTSKEKVSYKSSKTQATGPSTVAGTSLPRLAMDVSNYIALLKTQVQPQEVGVIFEYLQKCPLTYPLLTTSPTPQSLISDVFQSVAISLRAKSKKLDVEFNLCRTNLVLTKEEFAISLGLSDCLCKPSTFVTTSSAQLLTMFKEMRYKFKEKVEPNLSRIKKARLPTPWHFLSFVLTRCFSDLLVDAVVVKEIFGLSCMDFSMISMSTTCPLFGKTSSPLFLPQKISF</sequence>
<feature type="region of interest" description="Disordered" evidence="1">
    <location>
        <begin position="1"/>
        <end position="29"/>
    </location>
</feature>
<dbReference type="Proteomes" id="UP001157418">
    <property type="component" value="Unassembled WGS sequence"/>
</dbReference>
<name>A0AAU9LML1_9ASTR</name>
<organism evidence="2 3">
    <name type="scientific">Lactuca virosa</name>
    <dbReference type="NCBI Taxonomy" id="75947"/>
    <lineage>
        <taxon>Eukaryota</taxon>
        <taxon>Viridiplantae</taxon>
        <taxon>Streptophyta</taxon>
        <taxon>Embryophyta</taxon>
        <taxon>Tracheophyta</taxon>
        <taxon>Spermatophyta</taxon>
        <taxon>Magnoliopsida</taxon>
        <taxon>eudicotyledons</taxon>
        <taxon>Gunneridae</taxon>
        <taxon>Pentapetalae</taxon>
        <taxon>asterids</taxon>
        <taxon>campanulids</taxon>
        <taxon>Asterales</taxon>
        <taxon>Asteraceae</taxon>
        <taxon>Cichorioideae</taxon>
        <taxon>Cichorieae</taxon>
        <taxon>Lactucinae</taxon>
        <taxon>Lactuca</taxon>
    </lineage>
</organism>
<evidence type="ECO:0000256" key="1">
    <source>
        <dbReference type="SAM" id="MobiDB-lite"/>
    </source>
</evidence>
<comment type="caution">
    <text evidence="2">The sequence shown here is derived from an EMBL/GenBank/DDBJ whole genome shotgun (WGS) entry which is preliminary data.</text>
</comment>
<gene>
    <name evidence="2" type="ORF">LVIROSA_LOCUS4877</name>
</gene>
<protein>
    <submittedName>
        <fullName evidence="2">Uncharacterized protein</fullName>
    </submittedName>
</protein>
<evidence type="ECO:0000313" key="3">
    <source>
        <dbReference type="Proteomes" id="UP001157418"/>
    </source>
</evidence>
<keyword evidence="3" id="KW-1185">Reference proteome</keyword>
<reference evidence="2 3" key="1">
    <citation type="submission" date="2022-01" db="EMBL/GenBank/DDBJ databases">
        <authorList>
            <person name="Xiong W."/>
            <person name="Schranz E."/>
        </authorList>
    </citation>
    <scope>NUCLEOTIDE SEQUENCE [LARGE SCALE GENOMIC DNA]</scope>
</reference>